<evidence type="ECO:0000256" key="6">
    <source>
        <dbReference type="SAM" id="MobiDB-lite"/>
    </source>
</evidence>
<dbReference type="Pfam" id="PF02687">
    <property type="entry name" value="FtsX"/>
    <property type="match status" value="1"/>
</dbReference>
<reference evidence="10 11" key="1">
    <citation type="submission" date="2019-02" db="EMBL/GenBank/DDBJ databases">
        <title>Genome sequencing of Clostridium botulinum clinical isolates.</title>
        <authorList>
            <person name="Brunt J."/>
            <person name="Van Vliet A.H.M."/>
            <person name="Stringer S.C."/>
            <person name="Grant K.A."/>
            <person name="Carter A.C."/>
            <person name="Peck M.W."/>
        </authorList>
    </citation>
    <scope>NUCLEOTIDE SEQUENCE [LARGE SCALE GENOMIC DNA]</scope>
    <source>
        <strain evidence="10 11">R1125/03</strain>
    </source>
</reference>
<evidence type="ECO:0000256" key="5">
    <source>
        <dbReference type="ARBA" id="ARBA00023136"/>
    </source>
</evidence>
<comment type="subcellular location">
    <subcellularLocation>
        <location evidence="1">Cell membrane</location>
        <topology evidence="1">Multi-pass membrane protein</topology>
    </subcellularLocation>
</comment>
<evidence type="ECO:0000256" key="4">
    <source>
        <dbReference type="ARBA" id="ARBA00022989"/>
    </source>
</evidence>
<name>A0A6M0SXJ3_CLOBO</name>
<proteinExistence type="predicted"/>
<accession>A0A6M0SXJ3</accession>
<evidence type="ECO:0000256" key="3">
    <source>
        <dbReference type="ARBA" id="ARBA00022692"/>
    </source>
</evidence>
<dbReference type="InterPro" id="IPR025857">
    <property type="entry name" value="MacB_PCD"/>
</dbReference>
<feature type="transmembrane region" description="Helical" evidence="7">
    <location>
        <begin position="328"/>
        <end position="348"/>
    </location>
</feature>
<evidence type="ECO:0000313" key="10">
    <source>
        <dbReference type="EMBL" id="NFA59685.1"/>
    </source>
</evidence>
<feature type="domain" description="MacB-like periplasmic core" evidence="9">
    <location>
        <begin position="151"/>
        <end position="259"/>
    </location>
</feature>
<keyword evidence="4 7" id="KW-1133">Transmembrane helix</keyword>
<sequence>MNFLKRAMLSISKKKIKSLILFVVLLIIANMVLVGLSIQTATKKSTELAREKLGSDVTLRVNEQKFMQQRRENKDTTTSKASLTTDVADVLKDNEHVIQYNYISSSFGLAKNFEYVKSEESSEDTTSEEGEEKPKGMFKMGGSNVTTMPQISFSGTIATNLLSDFKDGDSKITEGRGITKDDAGKNVAVIEKNLATENSLKVGSKIQVSSVDENTTLELEIVGIYEANSDTDTKNNRNMDFLNPYNKIYMPYDVVSKVSTENSDSTTNSKNITSAVYFMDNPDNIESFKKYAKDKKIDLETYTLDANDQLYKQMVGPIENVGSFSKTLVATVSIAGAMILVLIIALSLKDRKYEIGVLLSLGESKVKVISQLVVEVLLVAVIAFGVSSFTGNLAANKIGDTLLQKEIQVTETSESEVGANFGGHGGGMMGGPGRMMNGESSSKASKVDMVKDMDVSVTSKDLQKLALIGLLIVMASASIPTISILRFSPKTILSKRE</sequence>
<dbReference type="Pfam" id="PF12704">
    <property type="entry name" value="MacB_PCD"/>
    <property type="match status" value="1"/>
</dbReference>
<organism evidence="10 11">
    <name type="scientific">Clostridium botulinum</name>
    <dbReference type="NCBI Taxonomy" id="1491"/>
    <lineage>
        <taxon>Bacteria</taxon>
        <taxon>Bacillati</taxon>
        <taxon>Bacillota</taxon>
        <taxon>Clostridia</taxon>
        <taxon>Eubacteriales</taxon>
        <taxon>Clostridiaceae</taxon>
        <taxon>Clostridium</taxon>
    </lineage>
</organism>
<feature type="domain" description="ABC3 transporter permease C-terminal" evidence="8">
    <location>
        <begin position="329"/>
        <end position="412"/>
    </location>
</feature>
<dbReference type="InterPro" id="IPR003838">
    <property type="entry name" value="ABC3_permease_C"/>
</dbReference>
<dbReference type="Proteomes" id="UP000473089">
    <property type="component" value="Unassembled WGS sequence"/>
</dbReference>
<evidence type="ECO:0000256" key="1">
    <source>
        <dbReference type="ARBA" id="ARBA00004651"/>
    </source>
</evidence>
<keyword evidence="5 7" id="KW-0472">Membrane</keyword>
<feature type="region of interest" description="Disordered" evidence="6">
    <location>
        <begin position="118"/>
        <end position="138"/>
    </location>
</feature>
<protein>
    <submittedName>
        <fullName evidence="10">ABC transporter permease</fullName>
    </submittedName>
</protein>
<gene>
    <name evidence="10" type="ORF">EXM42_04515</name>
</gene>
<evidence type="ECO:0000259" key="9">
    <source>
        <dbReference type="Pfam" id="PF12704"/>
    </source>
</evidence>
<dbReference type="AlphaFoldDB" id="A0A6M0SXJ3"/>
<keyword evidence="3 7" id="KW-0812">Transmembrane</keyword>
<feature type="transmembrane region" description="Helical" evidence="7">
    <location>
        <begin position="465"/>
        <end position="487"/>
    </location>
</feature>
<dbReference type="PANTHER" id="PTHR30572">
    <property type="entry name" value="MEMBRANE COMPONENT OF TRANSPORTER-RELATED"/>
    <property type="match status" value="1"/>
</dbReference>
<evidence type="ECO:0000256" key="7">
    <source>
        <dbReference type="SAM" id="Phobius"/>
    </source>
</evidence>
<dbReference type="GO" id="GO:0005886">
    <property type="term" value="C:plasma membrane"/>
    <property type="evidence" value="ECO:0007669"/>
    <property type="project" value="UniProtKB-SubCell"/>
</dbReference>
<dbReference type="GO" id="GO:0022857">
    <property type="term" value="F:transmembrane transporter activity"/>
    <property type="evidence" value="ECO:0007669"/>
    <property type="project" value="TreeGrafter"/>
</dbReference>
<evidence type="ECO:0000259" key="8">
    <source>
        <dbReference type="Pfam" id="PF02687"/>
    </source>
</evidence>
<keyword evidence="2" id="KW-1003">Cell membrane</keyword>
<dbReference type="EMBL" id="SGJP01000007">
    <property type="protein sequence ID" value="NFA59685.1"/>
    <property type="molecule type" value="Genomic_DNA"/>
</dbReference>
<dbReference type="PANTHER" id="PTHR30572:SF9">
    <property type="entry name" value="ABC TRANSPORTER PERMEASE PROTEIN"/>
    <property type="match status" value="1"/>
</dbReference>
<feature type="compositionally biased region" description="Acidic residues" evidence="6">
    <location>
        <begin position="121"/>
        <end position="131"/>
    </location>
</feature>
<evidence type="ECO:0000313" key="11">
    <source>
        <dbReference type="Proteomes" id="UP000473089"/>
    </source>
</evidence>
<feature type="transmembrane region" description="Helical" evidence="7">
    <location>
        <begin position="368"/>
        <end position="389"/>
    </location>
</feature>
<comment type="caution">
    <text evidence="10">The sequence shown here is derived from an EMBL/GenBank/DDBJ whole genome shotgun (WGS) entry which is preliminary data.</text>
</comment>
<evidence type="ECO:0000256" key="2">
    <source>
        <dbReference type="ARBA" id="ARBA00022475"/>
    </source>
</evidence>
<dbReference type="InterPro" id="IPR050250">
    <property type="entry name" value="Macrolide_Exporter_MacB"/>
</dbReference>